<name>E6UH72_RUMA7</name>
<feature type="transmembrane region" description="Helical" evidence="1">
    <location>
        <begin position="83"/>
        <end position="104"/>
    </location>
</feature>
<feature type="transmembrane region" description="Helical" evidence="1">
    <location>
        <begin position="124"/>
        <end position="144"/>
    </location>
</feature>
<dbReference type="KEGG" id="ral:Rumal_1563"/>
<dbReference type="AlphaFoldDB" id="E6UH72"/>
<dbReference type="InterPro" id="IPR021354">
    <property type="entry name" value="DUF2975"/>
</dbReference>
<proteinExistence type="predicted"/>
<dbReference type="Proteomes" id="UP000006919">
    <property type="component" value="Chromosome"/>
</dbReference>
<feature type="transmembrane region" description="Helical" evidence="1">
    <location>
        <begin position="14"/>
        <end position="39"/>
    </location>
</feature>
<evidence type="ECO:0000313" key="2">
    <source>
        <dbReference type="EMBL" id="ADU22064.1"/>
    </source>
</evidence>
<dbReference type="eggNOG" id="ENOG5033NBB">
    <property type="taxonomic scope" value="Bacteria"/>
</dbReference>
<organism evidence="2 3">
    <name type="scientific">Ruminococcus albus (strain ATCC 27210 / DSM 20455 / JCM 14654 / NCDO 2250 / 7)</name>
    <dbReference type="NCBI Taxonomy" id="697329"/>
    <lineage>
        <taxon>Bacteria</taxon>
        <taxon>Bacillati</taxon>
        <taxon>Bacillota</taxon>
        <taxon>Clostridia</taxon>
        <taxon>Eubacteriales</taxon>
        <taxon>Oscillospiraceae</taxon>
        <taxon>Ruminococcus</taxon>
    </lineage>
</organism>
<keyword evidence="1" id="KW-0812">Transmembrane</keyword>
<reference evidence="2 3" key="1">
    <citation type="journal article" date="2011" name="J. Bacteriol.">
        <title>Complete genome of the cellulolytic ruminal bacterium Ruminococcus albus 7.</title>
        <authorList>
            <person name="Suen G."/>
            <person name="Stevenson D.M."/>
            <person name="Bruce D.C."/>
            <person name="Chertkov O."/>
            <person name="Copeland A."/>
            <person name="Cheng J.F."/>
            <person name="Detter C."/>
            <person name="Detter J.C."/>
            <person name="Goodwin L.A."/>
            <person name="Han C.S."/>
            <person name="Hauser L.J."/>
            <person name="Ivanova N.N."/>
            <person name="Kyrpides N.C."/>
            <person name="Land M.L."/>
            <person name="Lapidus A."/>
            <person name="Lucas S."/>
            <person name="Ovchinnikova G."/>
            <person name="Pitluck S."/>
            <person name="Tapia R."/>
            <person name="Woyke T."/>
            <person name="Boyum J."/>
            <person name="Mead D."/>
            <person name="Weimer P.J."/>
        </authorList>
    </citation>
    <scope>NUCLEOTIDE SEQUENCE [LARGE SCALE GENOMIC DNA]</scope>
    <source>
        <strain evidence="3">ATCC 27210 / DSM 20455 / JCM 14654 / NCDO 2250 / 7</strain>
    </source>
</reference>
<keyword evidence="1" id="KW-0472">Membrane</keyword>
<dbReference type="OrthoDB" id="1822234at2"/>
<dbReference type="HOGENOM" id="CLU_1702938_0_0_9"/>
<feature type="transmembrane region" description="Helical" evidence="1">
    <location>
        <begin position="51"/>
        <end position="71"/>
    </location>
</feature>
<evidence type="ECO:0008006" key="4">
    <source>
        <dbReference type="Google" id="ProtNLM"/>
    </source>
</evidence>
<dbReference type="STRING" id="697329.Rumal_1563"/>
<dbReference type="EMBL" id="CP002403">
    <property type="protein sequence ID" value="ADU22064.1"/>
    <property type="molecule type" value="Genomic_DNA"/>
</dbReference>
<dbReference type="RefSeq" id="WP_013498229.1">
    <property type="nucleotide sequence ID" value="NC_014833.1"/>
</dbReference>
<keyword evidence="1" id="KW-1133">Transmembrane helix</keyword>
<evidence type="ECO:0000256" key="1">
    <source>
        <dbReference type="SAM" id="Phobius"/>
    </source>
</evidence>
<evidence type="ECO:0000313" key="3">
    <source>
        <dbReference type="Proteomes" id="UP000006919"/>
    </source>
</evidence>
<gene>
    <name evidence="2" type="ordered locus">Rumal_1563</name>
</gene>
<sequence>MNPKISEKLKKRSIINSVVIGLLCFTSLVVAICEFISYINNPQMIELLINGIYTLAIFSELGLLAMILLEIRKTGKPFSKKIITKLRIMGFILFVTGALVPPYTTTPISEHEYCRVLNYNTMNILVIGISIIIGLISEVFVYGLKLQQENDLIA</sequence>
<dbReference type="Pfam" id="PF11188">
    <property type="entry name" value="DUF2975"/>
    <property type="match status" value="1"/>
</dbReference>
<protein>
    <recommendedName>
        <fullName evidence="4">DUF2975 domain-containing protein</fullName>
    </recommendedName>
</protein>
<accession>E6UH72</accession>